<dbReference type="SUPFAM" id="SSF46785">
    <property type="entry name" value="Winged helix' DNA-binding domain"/>
    <property type="match status" value="1"/>
</dbReference>
<reference evidence="7" key="1">
    <citation type="submission" date="2017-02" db="EMBL/GenBank/DDBJ databases">
        <title>Comparative genomics and description of representatives of a novel lineage of planctomycetes thriving in anoxic sediments.</title>
        <authorList>
            <person name="Spring S."/>
            <person name="Bunk B."/>
            <person name="Sproer C."/>
        </authorList>
    </citation>
    <scope>NUCLEOTIDE SEQUENCE [LARGE SCALE GENOMIC DNA]</scope>
    <source>
        <strain evidence="7">SM-Chi-D1</strain>
    </source>
</reference>
<feature type="domain" description="HTH gntR-type" evidence="5">
    <location>
        <begin position="5"/>
        <end position="72"/>
    </location>
</feature>
<dbReference type="InterPro" id="IPR028082">
    <property type="entry name" value="Peripla_BP_I"/>
</dbReference>
<dbReference type="InterPro" id="IPR036388">
    <property type="entry name" value="WH-like_DNA-bd_sf"/>
</dbReference>
<dbReference type="Pfam" id="PF13377">
    <property type="entry name" value="Peripla_BP_3"/>
    <property type="match status" value="1"/>
</dbReference>
<dbReference type="PRINTS" id="PR00035">
    <property type="entry name" value="HTHGNTR"/>
</dbReference>
<dbReference type="PROSITE" id="PS50949">
    <property type="entry name" value="HTH_GNTR"/>
    <property type="match status" value="1"/>
</dbReference>
<keyword evidence="7" id="KW-1185">Reference proteome</keyword>
<dbReference type="PANTHER" id="PTHR30146">
    <property type="entry name" value="LACI-RELATED TRANSCRIPTIONAL REPRESSOR"/>
    <property type="match status" value="1"/>
</dbReference>
<dbReference type="InterPro" id="IPR000524">
    <property type="entry name" value="Tscrpt_reg_HTH_GntR"/>
</dbReference>
<dbReference type="AlphaFoldDB" id="A0A1Q2MCK9"/>
<dbReference type="CDD" id="cd07377">
    <property type="entry name" value="WHTH_GntR"/>
    <property type="match status" value="1"/>
</dbReference>
<evidence type="ECO:0000256" key="4">
    <source>
        <dbReference type="ARBA" id="ARBA00023163"/>
    </source>
</evidence>
<dbReference type="Gene3D" id="3.40.50.2300">
    <property type="match status" value="2"/>
</dbReference>
<dbReference type="OrthoDB" id="234496at2"/>
<keyword evidence="2" id="KW-0805">Transcription regulation</keyword>
<dbReference type="Gene3D" id="1.10.10.10">
    <property type="entry name" value="Winged helix-like DNA-binding domain superfamily/Winged helix DNA-binding domain"/>
    <property type="match status" value="1"/>
</dbReference>
<dbReference type="Proteomes" id="UP000188181">
    <property type="component" value="Chromosome"/>
</dbReference>
<evidence type="ECO:0000256" key="2">
    <source>
        <dbReference type="ARBA" id="ARBA00023015"/>
    </source>
</evidence>
<dbReference type="KEGG" id="pbas:SMSP2_00791"/>
<evidence type="ECO:0000256" key="3">
    <source>
        <dbReference type="ARBA" id="ARBA00023125"/>
    </source>
</evidence>
<name>A0A1Q2MCK9_9BACT</name>
<evidence type="ECO:0000256" key="1">
    <source>
        <dbReference type="ARBA" id="ARBA00022491"/>
    </source>
</evidence>
<dbReference type="GO" id="GO:0000976">
    <property type="term" value="F:transcription cis-regulatory region binding"/>
    <property type="evidence" value="ECO:0007669"/>
    <property type="project" value="TreeGrafter"/>
</dbReference>
<keyword evidence="4" id="KW-0804">Transcription</keyword>
<evidence type="ECO:0000313" key="7">
    <source>
        <dbReference type="Proteomes" id="UP000188181"/>
    </source>
</evidence>
<organism evidence="6 7">
    <name type="scientific">Limihaloglobus sulfuriphilus</name>
    <dbReference type="NCBI Taxonomy" id="1851148"/>
    <lineage>
        <taxon>Bacteria</taxon>
        <taxon>Pseudomonadati</taxon>
        <taxon>Planctomycetota</taxon>
        <taxon>Phycisphaerae</taxon>
        <taxon>Sedimentisphaerales</taxon>
        <taxon>Sedimentisphaeraceae</taxon>
        <taxon>Limihaloglobus</taxon>
    </lineage>
</organism>
<gene>
    <name evidence="6" type="primary">yvoA</name>
    <name evidence="6" type="ORF">SMSP2_00791</name>
</gene>
<protein>
    <submittedName>
        <fullName evidence="6">HTH-type transcriptional repressor YvoA</fullName>
    </submittedName>
</protein>
<evidence type="ECO:0000313" key="6">
    <source>
        <dbReference type="EMBL" id="AQQ70443.1"/>
    </source>
</evidence>
<dbReference type="SMART" id="SM00345">
    <property type="entry name" value="HTH_GNTR"/>
    <property type="match status" value="1"/>
</dbReference>
<dbReference type="GO" id="GO:0003700">
    <property type="term" value="F:DNA-binding transcription factor activity"/>
    <property type="evidence" value="ECO:0007669"/>
    <property type="project" value="InterPro"/>
</dbReference>
<dbReference type="InterPro" id="IPR046335">
    <property type="entry name" value="LacI/GalR-like_sensor"/>
</dbReference>
<keyword evidence="3" id="KW-0238">DNA-binding</keyword>
<dbReference type="EMBL" id="CP019646">
    <property type="protein sequence ID" value="AQQ70443.1"/>
    <property type="molecule type" value="Genomic_DNA"/>
</dbReference>
<evidence type="ECO:0000259" key="5">
    <source>
        <dbReference type="PROSITE" id="PS50949"/>
    </source>
</evidence>
<keyword evidence="1" id="KW-0678">Repressor</keyword>
<dbReference type="RefSeq" id="WP_146682705.1">
    <property type="nucleotide sequence ID" value="NZ_CP019646.1"/>
</dbReference>
<dbReference type="Pfam" id="PF00392">
    <property type="entry name" value="GntR"/>
    <property type="match status" value="1"/>
</dbReference>
<dbReference type="PANTHER" id="PTHR30146:SF148">
    <property type="entry name" value="HTH-TYPE TRANSCRIPTIONAL REPRESSOR PURR-RELATED"/>
    <property type="match status" value="1"/>
</dbReference>
<sequence>MASKRTKTDQVERIFELRIKHGDYLLDGIPAERELCEELGVSRMTARKALERLVDKGLIERMPNGRLAVKRKYEKHISVGLLVPSFASSSVERWRLALENAAEDYEVRIRAFMFVHWDDPIILDVVKNFDAVFLNPSAENIPARVMKNLQAENESVVILDQDLTMYGIKSICLFPSHFVQKILDILGELGHKSVDCFNVQTMDNVINSRIEQWNLWRAVHNINGRLLGDALTPYSYPDTPLTGAYKQMLTIIDSGRFRSTALFCTTAPAAIGAMRAFMDRGVVVGRDVSVCVINDEGIARYYNPSITSIEMIDPSPYLKVCIDRIRHPSSSWTGSLLLQPSEAAIYKGESTGPAPAKK</sequence>
<dbReference type="SUPFAM" id="SSF53822">
    <property type="entry name" value="Periplasmic binding protein-like I"/>
    <property type="match status" value="1"/>
</dbReference>
<accession>A0A1Q2MCK9</accession>
<dbReference type="InterPro" id="IPR036390">
    <property type="entry name" value="WH_DNA-bd_sf"/>
</dbReference>
<proteinExistence type="predicted"/>
<dbReference type="STRING" id="1851148.SMSP2_00791"/>